<dbReference type="InterPro" id="IPR036388">
    <property type="entry name" value="WH-like_DNA-bd_sf"/>
</dbReference>
<dbReference type="GO" id="GO:0006950">
    <property type="term" value="P:response to stress"/>
    <property type="evidence" value="ECO:0007669"/>
    <property type="project" value="TreeGrafter"/>
</dbReference>
<dbReference type="GO" id="GO:0003700">
    <property type="term" value="F:DNA-binding transcription factor activity"/>
    <property type="evidence" value="ECO:0007669"/>
    <property type="project" value="InterPro"/>
</dbReference>
<dbReference type="SUPFAM" id="SSF46785">
    <property type="entry name" value="Winged helix' DNA-binding domain"/>
    <property type="match status" value="1"/>
</dbReference>
<dbReference type="RefSeq" id="WP_227006915.1">
    <property type="nucleotide sequence ID" value="NZ_AQGW01000018.1"/>
</dbReference>
<keyword evidence="2" id="KW-0238">DNA-binding</keyword>
<dbReference type="AlphaFoldDB" id="A0A2K4X742"/>
<proteinExistence type="predicted"/>
<evidence type="ECO:0000313" key="6">
    <source>
        <dbReference type="EMBL" id="SOU40141.1"/>
    </source>
</evidence>
<dbReference type="Pfam" id="PF12802">
    <property type="entry name" value="MarR_2"/>
    <property type="match status" value="1"/>
</dbReference>
<dbReference type="EMBL" id="AQGW01000018">
    <property type="protein sequence ID" value="MBE0382351.1"/>
    <property type="molecule type" value="Genomic_DNA"/>
</dbReference>
<reference evidence="5 8" key="1">
    <citation type="submission" date="2015-06" db="EMBL/GenBank/DDBJ databases">
        <title>Genome sequence of Pseudoalteromonas carrageenovora.</title>
        <authorList>
            <person name="Xie B.-B."/>
            <person name="Rong J.-C."/>
            <person name="Qin Q.-L."/>
            <person name="Zhang Y.-Z."/>
        </authorList>
    </citation>
    <scope>NUCLEOTIDE SEQUENCE [LARGE SCALE GENOMIC DNA]</scope>
    <source>
        <strain evidence="5 8">IAM 12662</strain>
    </source>
</reference>
<dbReference type="SMART" id="SM00347">
    <property type="entry name" value="HTH_MARR"/>
    <property type="match status" value="1"/>
</dbReference>
<gene>
    <name evidence="6" type="ORF">PCAR9_A20573</name>
    <name evidence="5" type="ORF">PCARR_a0663</name>
</gene>
<evidence type="ECO:0000313" key="8">
    <source>
        <dbReference type="Proteomes" id="UP000615003"/>
    </source>
</evidence>
<sequence>MQIYLHSEIVMPNMPSIKRCTRDQLSPEQDLGRLVSFLRSRLATHVDAKLLPMDLTSAQYIVVVLLARESVNTLAGLCEYMVYDRGAMSRLLNRLEEKGLVNKTQCEFDKRSTILCLSDKGKALCPEIMPLVNEVYTQALNGFSEPEKNQIIDLLFKAINNLDTLPNAPQK</sequence>
<dbReference type="Gene3D" id="1.10.10.10">
    <property type="entry name" value="Winged helix-like DNA-binding domain superfamily/Winged helix DNA-binding domain"/>
    <property type="match status" value="1"/>
</dbReference>
<dbReference type="PRINTS" id="PR00598">
    <property type="entry name" value="HTHMARR"/>
</dbReference>
<reference evidence="6 7" key="2">
    <citation type="submission" date="2017-11" db="EMBL/GenBank/DDBJ databases">
        <authorList>
            <person name="Han C.G."/>
        </authorList>
    </citation>
    <scope>NUCLEOTIDE SEQUENCE [LARGE SCALE GENOMIC DNA]</scope>
    <source>
        <strain evidence="7">ATCC 43555</strain>
        <strain evidence="6">ATCC43555</strain>
    </source>
</reference>
<keyword evidence="8" id="KW-1185">Reference proteome</keyword>
<dbReference type="PANTHER" id="PTHR33164">
    <property type="entry name" value="TRANSCRIPTIONAL REGULATOR, MARR FAMILY"/>
    <property type="match status" value="1"/>
</dbReference>
<evidence type="ECO:0000256" key="3">
    <source>
        <dbReference type="ARBA" id="ARBA00023163"/>
    </source>
</evidence>
<evidence type="ECO:0000313" key="7">
    <source>
        <dbReference type="Proteomes" id="UP000238288"/>
    </source>
</evidence>
<evidence type="ECO:0000256" key="1">
    <source>
        <dbReference type="ARBA" id="ARBA00023015"/>
    </source>
</evidence>
<dbReference type="Proteomes" id="UP000238288">
    <property type="component" value="Chromosome PCAR9a"/>
</dbReference>
<dbReference type="GeneID" id="93662781"/>
<evidence type="ECO:0000259" key="4">
    <source>
        <dbReference type="PROSITE" id="PS50995"/>
    </source>
</evidence>
<accession>A0A2K4X742</accession>
<protein>
    <submittedName>
        <fullName evidence="6">MarR family transcriptional regulator</fullName>
    </submittedName>
</protein>
<keyword evidence="1" id="KW-0805">Transcription regulation</keyword>
<dbReference type="PROSITE" id="PS01117">
    <property type="entry name" value="HTH_MARR_1"/>
    <property type="match status" value="1"/>
</dbReference>
<organism evidence="6 7">
    <name type="scientific">Pseudoalteromonas carrageenovora IAM 12662</name>
    <dbReference type="NCBI Taxonomy" id="1314868"/>
    <lineage>
        <taxon>Bacteria</taxon>
        <taxon>Pseudomonadati</taxon>
        <taxon>Pseudomonadota</taxon>
        <taxon>Gammaproteobacteria</taxon>
        <taxon>Alteromonadales</taxon>
        <taxon>Pseudoalteromonadaceae</taxon>
        <taxon>Pseudoalteromonas</taxon>
    </lineage>
</organism>
<dbReference type="InterPro" id="IPR000835">
    <property type="entry name" value="HTH_MarR-typ"/>
</dbReference>
<keyword evidence="3" id="KW-0804">Transcription</keyword>
<dbReference type="InterPro" id="IPR023187">
    <property type="entry name" value="Tscrpt_reg_MarR-type_CS"/>
</dbReference>
<dbReference type="PANTHER" id="PTHR33164:SF43">
    <property type="entry name" value="HTH-TYPE TRANSCRIPTIONAL REPRESSOR YETL"/>
    <property type="match status" value="1"/>
</dbReference>
<name>A0A2K4X742_PSEVC</name>
<evidence type="ECO:0000313" key="5">
    <source>
        <dbReference type="EMBL" id="MBE0382351.1"/>
    </source>
</evidence>
<feature type="domain" description="HTH marR-type" evidence="4">
    <location>
        <begin position="28"/>
        <end position="160"/>
    </location>
</feature>
<dbReference type="InterPro" id="IPR036390">
    <property type="entry name" value="WH_DNA-bd_sf"/>
</dbReference>
<dbReference type="PROSITE" id="PS50995">
    <property type="entry name" value="HTH_MARR_2"/>
    <property type="match status" value="1"/>
</dbReference>
<evidence type="ECO:0000256" key="2">
    <source>
        <dbReference type="ARBA" id="ARBA00023125"/>
    </source>
</evidence>
<dbReference type="Proteomes" id="UP000615003">
    <property type="component" value="Unassembled WGS sequence"/>
</dbReference>
<dbReference type="GO" id="GO:0003677">
    <property type="term" value="F:DNA binding"/>
    <property type="evidence" value="ECO:0007669"/>
    <property type="project" value="UniProtKB-KW"/>
</dbReference>
<dbReference type="EMBL" id="LT965928">
    <property type="protein sequence ID" value="SOU40141.1"/>
    <property type="molecule type" value="Genomic_DNA"/>
</dbReference>
<dbReference type="InterPro" id="IPR039422">
    <property type="entry name" value="MarR/SlyA-like"/>
</dbReference>